<dbReference type="HOGENOM" id="CLU_037612_1_4_0"/>
<dbReference type="SUPFAM" id="SSF52540">
    <property type="entry name" value="P-loop containing nucleoside triphosphate hydrolases"/>
    <property type="match status" value="1"/>
</dbReference>
<protein>
    <submittedName>
        <fullName evidence="2">ATPase involved in chromosome partitioning</fullName>
    </submittedName>
</protein>
<reference evidence="2 3" key="1">
    <citation type="submission" date="2011-10" db="EMBL/GenBank/DDBJ databases">
        <title>The Noncontiguous Finished genome of Thermanaerovibrio velox DSM 12556.</title>
        <authorList>
            <consortium name="US DOE Joint Genome Institute (JGI-PGF)"/>
            <person name="Lucas S."/>
            <person name="Copeland A."/>
            <person name="Lapidus A."/>
            <person name="Glavina del Rio T."/>
            <person name="Dalin E."/>
            <person name="Tice H."/>
            <person name="Bruce D."/>
            <person name="Goodwin L."/>
            <person name="Pitluck S."/>
            <person name="Peters L."/>
            <person name="Mikhailova N."/>
            <person name="Teshima H."/>
            <person name="Kyrpides N."/>
            <person name="Mavromatis K."/>
            <person name="Ivanova N."/>
            <person name="Markowitz V."/>
            <person name="Cheng J.-F."/>
            <person name="Hugenholtz P."/>
            <person name="Woyke T."/>
            <person name="Wu D."/>
            <person name="Spring S."/>
            <person name="Brambilla E.-M."/>
            <person name="Klenk H.-P."/>
            <person name="Eisen J.A."/>
        </authorList>
    </citation>
    <scope>NUCLEOTIDE SEQUENCE [LARGE SCALE GENOMIC DNA]</scope>
    <source>
        <strain evidence="2 3">DSM 12556</strain>
    </source>
</reference>
<evidence type="ECO:0000313" key="3">
    <source>
        <dbReference type="Proteomes" id="UP000005730"/>
    </source>
</evidence>
<dbReference type="Gene3D" id="3.40.50.300">
    <property type="entry name" value="P-loop containing nucleotide triphosphate hydrolases"/>
    <property type="match status" value="1"/>
</dbReference>
<feature type="domain" description="AAA" evidence="1">
    <location>
        <begin position="1"/>
        <end position="175"/>
    </location>
</feature>
<gene>
    <name evidence="2" type="ORF">TheveDRAFT_1776</name>
</gene>
<evidence type="ECO:0000313" key="2">
    <source>
        <dbReference type="EMBL" id="EHM10894.1"/>
    </source>
</evidence>
<dbReference type="CDD" id="cd02042">
    <property type="entry name" value="ParAB_family"/>
    <property type="match status" value="1"/>
</dbReference>
<dbReference type="STRING" id="926567.TheveDRAFT_1776"/>
<dbReference type="InterPro" id="IPR027417">
    <property type="entry name" value="P-loop_NTPase"/>
</dbReference>
<dbReference type="EMBL" id="CM001377">
    <property type="protein sequence ID" value="EHM10894.1"/>
    <property type="molecule type" value="Genomic_DNA"/>
</dbReference>
<dbReference type="InterPro" id="IPR050678">
    <property type="entry name" value="DNA_Partitioning_ATPase"/>
</dbReference>
<proteinExistence type="predicted"/>
<dbReference type="Pfam" id="PF13614">
    <property type="entry name" value="AAA_31"/>
    <property type="match status" value="1"/>
</dbReference>
<name>H0UR57_9BACT</name>
<dbReference type="AlphaFoldDB" id="H0UR57"/>
<dbReference type="PIRSF" id="PIRSF009320">
    <property type="entry name" value="Nuc_binding_HP_1000"/>
    <property type="match status" value="1"/>
</dbReference>
<dbReference type="OrthoDB" id="9815116at2"/>
<sequence>MSVLALTNQKGGVGKTSSCVNLAAAIAMQGKRVLMVDMDPQGNATSGIGIDRSSLSRNVYELLLGDAQFDDVVVPANIENLWVLPATIDLAGAEIELSSAISRESRLRKFRDRFESYDLVLVDCPPSLGLLTLNALVAADKFVVPIQCEYYALEGLSQLLKTIDLVRQYLNPSIDLFGIILTMYDNRTRLSRDVAEQVRQRFPQETFETIIPRNVRVSESPSYGMPVVTYDPGSQGAQAYLELAQEVLGRL</sequence>
<organism evidence="2 3">
    <name type="scientific">Thermanaerovibrio velox DSM 12556</name>
    <dbReference type="NCBI Taxonomy" id="926567"/>
    <lineage>
        <taxon>Bacteria</taxon>
        <taxon>Thermotogati</taxon>
        <taxon>Synergistota</taxon>
        <taxon>Synergistia</taxon>
        <taxon>Synergistales</taxon>
        <taxon>Synergistaceae</taxon>
        <taxon>Thermanaerovibrio</taxon>
    </lineage>
</organism>
<dbReference type="Proteomes" id="UP000005730">
    <property type="component" value="Chromosome"/>
</dbReference>
<dbReference type="PANTHER" id="PTHR13696:SF52">
    <property type="entry name" value="PARA FAMILY PROTEIN CT_582"/>
    <property type="match status" value="1"/>
</dbReference>
<dbReference type="InterPro" id="IPR025669">
    <property type="entry name" value="AAA_dom"/>
</dbReference>
<dbReference type="eggNOG" id="COG1192">
    <property type="taxonomic scope" value="Bacteria"/>
</dbReference>
<accession>H0UR57</accession>
<dbReference type="PANTHER" id="PTHR13696">
    <property type="entry name" value="P-LOOP CONTAINING NUCLEOSIDE TRIPHOSPHATE HYDROLASE"/>
    <property type="match status" value="1"/>
</dbReference>
<dbReference type="FunFam" id="3.40.50.300:FF:000285">
    <property type="entry name" value="Sporulation initiation inhibitor Soj"/>
    <property type="match status" value="1"/>
</dbReference>
<evidence type="ECO:0000259" key="1">
    <source>
        <dbReference type="Pfam" id="PF13614"/>
    </source>
</evidence>
<keyword evidence="3" id="KW-1185">Reference proteome</keyword>
<dbReference type="RefSeq" id="WP_006584388.1">
    <property type="nucleotide sequence ID" value="NZ_CM001377.1"/>
</dbReference>